<name>A0ABD6DDS5_9EURY</name>
<dbReference type="Proteomes" id="UP001597034">
    <property type="component" value="Unassembled WGS sequence"/>
</dbReference>
<dbReference type="EMBL" id="JBHUDO010000001">
    <property type="protein sequence ID" value="MFD1644460.1"/>
    <property type="molecule type" value="Genomic_DNA"/>
</dbReference>
<evidence type="ECO:0000313" key="2">
    <source>
        <dbReference type="Proteomes" id="UP001597034"/>
    </source>
</evidence>
<comment type="caution">
    <text evidence="1">The sequence shown here is derived from an EMBL/GenBank/DDBJ whole genome shotgun (WGS) entry which is preliminary data.</text>
</comment>
<accession>A0ABD6DDS5</accession>
<dbReference type="AlphaFoldDB" id="A0ABD6DDS5"/>
<proteinExistence type="predicted"/>
<organism evidence="1 2">
    <name type="scientific">Haloarchaeobius litoreus</name>
    <dbReference type="NCBI Taxonomy" id="755306"/>
    <lineage>
        <taxon>Archaea</taxon>
        <taxon>Methanobacteriati</taxon>
        <taxon>Methanobacteriota</taxon>
        <taxon>Stenosarchaea group</taxon>
        <taxon>Halobacteria</taxon>
        <taxon>Halobacteriales</taxon>
        <taxon>Halorubellaceae</taxon>
        <taxon>Haloarchaeobius</taxon>
    </lineage>
</organism>
<dbReference type="RefSeq" id="WP_256399729.1">
    <property type="nucleotide sequence ID" value="NZ_JANHJR010000002.1"/>
</dbReference>
<reference evidence="1 2" key="1">
    <citation type="journal article" date="2019" name="Int. J. Syst. Evol. Microbiol.">
        <title>The Global Catalogue of Microorganisms (GCM) 10K type strain sequencing project: providing services to taxonomists for standard genome sequencing and annotation.</title>
        <authorList>
            <consortium name="The Broad Institute Genomics Platform"/>
            <consortium name="The Broad Institute Genome Sequencing Center for Infectious Disease"/>
            <person name="Wu L."/>
            <person name="Ma J."/>
        </authorList>
    </citation>
    <scope>NUCLEOTIDE SEQUENCE [LARGE SCALE GENOMIC DNA]</scope>
    <source>
        <strain evidence="1 2">CGMCC 1.10390</strain>
    </source>
</reference>
<sequence>MPNGKPGDSPYTDIVTHGRDIYSPEVDDLIRELDSMGAAIDVHDVLNGYELDPDEEALAAMAADLRELKRERESGD</sequence>
<keyword evidence="2" id="KW-1185">Reference proteome</keyword>
<gene>
    <name evidence="1" type="ORF">ACFSBL_02085</name>
</gene>
<evidence type="ECO:0000313" key="1">
    <source>
        <dbReference type="EMBL" id="MFD1644460.1"/>
    </source>
</evidence>
<protein>
    <submittedName>
        <fullName evidence="1">Uncharacterized protein</fullName>
    </submittedName>
</protein>